<dbReference type="Proteomes" id="UP001159363">
    <property type="component" value="Chromosome 12"/>
</dbReference>
<keyword evidence="2" id="KW-1185">Reference proteome</keyword>
<accession>A0ABQ9GD64</accession>
<evidence type="ECO:0000313" key="1">
    <source>
        <dbReference type="EMBL" id="KAJ8870338.1"/>
    </source>
</evidence>
<proteinExistence type="predicted"/>
<name>A0ABQ9GD64_9NEOP</name>
<evidence type="ECO:0000313" key="2">
    <source>
        <dbReference type="Proteomes" id="UP001159363"/>
    </source>
</evidence>
<sequence length="81" mass="9571">MPQCLPTPVQSSTDFCKRNLWTDNRTVHDYDDGQTYCYLWHEERLEEQLTKLVLNAINPNLRMYQCTQTHEVGKIKTAILL</sequence>
<organism evidence="1 2">
    <name type="scientific">Dryococelus australis</name>
    <dbReference type="NCBI Taxonomy" id="614101"/>
    <lineage>
        <taxon>Eukaryota</taxon>
        <taxon>Metazoa</taxon>
        <taxon>Ecdysozoa</taxon>
        <taxon>Arthropoda</taxon>
        <taxon>Hexapoda</taxon>
        <taxon>Insecta</taxon>
        <taxon>Pterygota</taxon>
        <taxon>Neoptera</taxon>
        <taxon>Polyneoptera</taxon>
        <taxon>Phasmatodea</taxon>
        <taxon>Verophasmatodea</taxon>
        <taxon>Anareolatae</taxon>
        <taxon>Phasmatidae</taxon>
        <taxon>Eurycanthinae</taxon>
        <taxon>Dryococelus</taxon>
    </lineage>
</organism>
<dbReference type="EMBL" id="JARBHB010000013">
    <property type="protein sequence ID" value="KAJ8870338.1"/>
    <property type="molecule type" value="Genomic_DNA"/>
</dbReference>
<reference evidence="1 2" key="1">
    <citation type="submission" date="2023-02" db="EMBL/GenBank/DDBJ databases">
        <title>LHISI_Scaffold_Assembly.</title>
        <authorList>
            <person name="Stuart O.P."/>
            <person name="Cleave R."/>
            <person name="Magrath M.J.L."/>
            <person name="Mikheyev A.S."/>
        </authorList>
    </citation>
    <scope>NUCLEOTIDE SEQUENCE [LARGE SCALE GENOMIC DNA]</scope>
    <source>
        <strain evidence="1">Daus_M_001</strain>
        <tissue evidence="1">Leg muscle</tissue>
    </source>
</reference>
<comment type="caution">
    <text evidence="1">The sequence shown here is derived from an EMBL/GenBank/DDBJ whole genome shotgun (WGS) entry which is preliminary data.</text>
</comment>
<protein>
    <submittedName>
        <fullName evidence="1">Uncharacterized protein</fullName>
    </submittedName>
</protein>
<gene>
    <name evidence="1" type="ORF">PR048_029359</name>
</gene>